<evidence type="ECO:0000313" key="3">
    <source>
        <dbReference type="Proteomes" id="UP000547674"/>
    </source>
</evidence>
<keyword evidence="1" id="KW-0812">Transmembrane</keyword>
<gene>
    <name evidence="2" type="ORF">HKN21_00470</name>
</gene>
<dbReference type="Proteomes" id="UP000547674">
    <property type="component" value="Unassembled WGS sequence"/>
</dbReference>
<accession>A0A7Y2E6E2</accession>
<keyword evidence="1" id="KW-0472">Membrane</keyword>
<reference evidence="2 3" key="1">
    <citation type="submission" date="2020-03" db="EMBL/GenBank/DDBJ databases">
        <title>Metabolic flexibility allows generalist bacteria to become dominant in a frequently disturbed ecosystem.</title>
        <authorList>
            <person name="Chen Y.-J."/>
            <person name="Leung P.M."/>
            <person name="Bay S.K."/>
            <person name="Hugenholtz P."/>
            <person name="Kessler A.J."/>
            <person name="Shelley G."/>
            <person name="Waite D.W."/>
            <person name="Cook P.L."/>
            <person name="Greening C."/>
        </authorList>
    </citation>
    <scope>NUCLEOTIDE SEQUENCE [LARGE SCALE GENOMIC DNA]</scope>
    <source>
        <strain evidence="2">SS_bin_28</strain>
    </source>
</reference>
<feature type="transmembrane region" description="Helical" evidence="1">
    <location>
        <begin position="22"/>
        <end position="41"/>
    </location>
</feature>
<dbReference type="AlphaFoldDB" id="A0A7Y2E6E2"/>
<dbReference type="EMBL" id="JABDJR010000012">
    <property type="protein sequence ID" value="NNF05207.1"/>
    <property type="molecule type" value="Genomic_DNA"/>
</dbReference>
<protein>
    <submittedName>
        <fullName evidence="2">Uncharacterized protein</fullName>
    </submittedName>
</protein>
<sequence length="118" mass="13508">MSRLQQNLGRFLESAVPSPEDVLILLPALILMLGFVFWFCGWLQVRRGWKTGYTRKLIHVAVFLTAALLQWQGGFSWVCIMGVAVSVVLFYGIYRGDGNYFFEGIAREVDAPHRVYYV</sequence>
<evidence type="ECO:0000256" key="1">
    <source>
        <dbReference type="SAM" id="Phobius"/>
    </source>
</evidence>
<comment type="caution">
    <text evidence="2">The sequence shown here is derived from an EMBL/GenBank/DDBJ whole genome shotgun (WGS) entry which is preliminary data.</text>
</comment>
<keyword evidence="1" id="KW-1133">Transmembrane helix</keyword>
<proteinExistence type="predicted"/>
<feature type="transmembrane region" description="Helical" evidence="1">
    <location>
        <begin position="75"/>
        <end position="94"/>
    </location>
</feature>
<name>A0A7Y2E6E2_UNCEI</name>
<organism evidence="2 3">
    <name type="scientific">Eiseniibacteriota bacterium</name>
    <dbReference type="NCBI Taxonomy" id="2212470"/>
    <lineage>
        <taxon>Bacteria</taxon>
        <taxon>Candidatus Eiseniibacteriota</taxon>
    </lineage>
</organism>
<feature type="non-terminal residue" evidence="2">
    <location>
        <position position="118"/>
    </location>
</feature>
<evidence type="ECO:0000313" key="2">
    <source>
        <dbReference type="EMBL" id="NNF05207.1"/>
    </source>
</evidence>